<accession>A0ABP7L370</accession>
<dbReference type="EMBL" id="BAABBM010000001">
    <property type="protein sequence ID" value="GAA3893415.1"/>
    <property type="molecule type" value="Genomic_DNA"/>
</dbReference>
<sequence>MTAAAHYSLLDGRTAPSFAAADLNRADLAGTIGANVPFERSAPYDSNSESLTNSAPLEALRSLVRSESSGPRITAADLVAELSEINTEIHRIMSQVEKAVARLVTS</sequence>
<dbReference type="Proteomes" id="UP001500827">
    <property type="component" value="Unassembled WGS sequence"/>
</dbReference>
<keyword evidence="2" id="KW-1185">Reference proteome</keyword>
<gene>
    <name evidence="1" type="ORF">GCM10022276_10780</name>
</gene>
<organism evidence="1 2">
    <name type="scientific">Sphingomonas limnosediminicola</name>
    <dbReference type="NCBI Taxonomy" id="940133"/>
    <lineage>
        <taxon>Bacteria</taxon>
        <taxon>Pseudomonadati</taxon>
        <taxon>Pseudomonadota</taxon>
        <taxon>Alphaproteobacteria</taxon>
        <taxon>Sphingomonadales</taxon>
        <taxon>Sphingomonadaceae</taxon>
        <taxon>Sphingomonas</taxon>
    </lineage>
</organism>
<proteinExistence type="predicted"/>
<reference evidence="2" key="1">
    <citation type="journal article" date="2019" name="Int. J. Syst. Evol. Microbiol.">
        <title>The Global Catalogue of Microorganisms (GCM) 10K type strain sequencing project: providing services to taxonomists for standard genome sequencing and annotation.</title>
        <authorList>
            <consortium name="The Broad Institute Genomics Platform"/>
            <consortium name="The Broad Institute Genome Sequencing Center for Infectious Disease"/>
            <person name="Wu L."/>
            <person name="Ma J."/>
        </authorList>
    </citation>
    <scope>NUCLEOTIDE SEQUENCE [LARGE SCALE GENOMIC DNA]</scope>
    <source>
        <strain evidence="2">JCM 17543</strain>
    </source>
</reference>
<protein>
    <submittedName>
        <fullName evidence="1">Uncharacterized protein</fullName>
    </submittedName>
</protein>
<name>A0ABP7L370_9SPHN</name>
<evidence type="ECO:0000313" key="1">
    <source>
        <dbReference type="EMBL" id="GAA3893415.1"/>
    </source>
</evidence>
<comment type="caution">
    <text evidence="1">The sequence shown here is derived from an EMBL/GenBank/DDBJ whole genome shotgun (WGS) entry which is preliminary data.</text>
</comment>
<evidence type="ECO:0000313" key="2">
    <source>
        <dbReference type="Proteomes" id="UP001500827"/>
    </source>
</evidence>
<dbReference type="RefSeq" id="WP_344698660.1">
    <property type="nucleotide sequence ID" value="NZ_BAABBM010000001.1"/>
</dbReference>